<dbReference type="NCBIfam" id="NF047558">
    <property type="entry name" value="TPR_END_plus"/>
    <property type="match status" value="1"/>
</dbReference>
<dbReference type="Gene3D" id="1.25.40.10">
    <property type="entry name" value="Tetratricopeptide repeat domain"/>
    <property type="match status" value="1"/>
</dbReference>
<dbReference type="KEGG" id="mtar:DF168_01792"/>
<dbReference type="Proteomes" id="UP000247465">
    <property type="component" value="Chromosome"/>
</dbReference>
<dbReference type="InterPro" id="IPR011990">
    <property type="entry name" value="TPR-like_helical_dom_sf"/>
</dbReference>
<evidence type="ECO:0000313" key="1">
    <source>
        <dbReference type="EMBL" id="AWT60577.1"/>
    </source>
</evidence>
<evidence type="ECO:0000313" key="2">
    <source>
        <dbReference type="Proteomes" id="UP000247465"/>
    </source>
</evidence>
<reference evidence="1 2" key="1">
    <citation type="submission" date="2018-06" db="EMBL/GenBank/DDBJ databases">
        <title>Draft Genome Sequence of a Novel Marine Bacterium Related to the Verrucomicrobia.</title>
        <authorList>
            <person name="Vosseberg J."/>
            <person name="Martijn J."/>
            <person name="Ettema T.J.G."/>
        </authorList>
    </citation>
    <scope>NUCLEOTIDE SEQUENCE [LARGE SCALE GENOMIC DNA]</scope>
    <source>
        <strain evidence="1">TARA_B100001123</strain>
    </source>
</reference>
<dbReference type="SUPFAM" id="SSF48452">
    <property type="entry name" value="TPR-like"/>
    <property type="match status" value="1"/>
</dbReference>
<sequence length="132" mass="15563">MNQVRQSPENYQFEIQFFESIYQKNPADSSVVELLAHLYTKMGRISDGLRMDRKMIRLRPENPVAHYNLACSLALKNRKSEAVKALRNAIAREYSDWDWLLQDPDLESLHDYSLFQNLLEEYKVERSSKPPL</sequence>
<accession>A0A2Z4AK49</accession>
<gene>
    <name evidence="1" type="ORF">DF168_01792</name>
</gene>
<proteinExistence type="predicted"/>
<dbReference type="EMBL" id="CP029803">
    <property type="protein sequence ID" value="AWT60577.1"/>
    <property type="molecule type" value="Genomic_DNA"/>
</dbReference>
<dbReference type="AlphaFoldDB" id="A0A2Z4AK49"/>
<organism evidence="1 2">
    <name type="scientific">Candidatus Moanibacter tarae</name>
    <dbReference type="NCBI Taxonomy" id="2200854"/>
    <lineage>
        <taxon>Bacteria</taxon>
        <taxon>Pseudomonadati</taxon>
        <taxon>Verrucomicrobiota</taxon>
        <taxon>Opitutia</taxon>
        <taxon>Puniceicoccales</taxon>
        <taxon>Puniceicoccales incertae sedis</taxon>
        <taxon>Candidatus Moanibacter</taxon>
    </lineage>
</organism>
<protein>
    <submittedName>
        <fullName evidence="1">Uncharacterized protein</fullName>
    </submittedName>
</protein>
<name>A0A2Z4AK49_9BACT</name>